<sequence length="94" mass="11246">MIEYKGDEHKRFQHLIKHLFKTLNITDYHIYQGKDIERLQVFIRVDHLPLEEADAQLQKLSNTLKEKITKKWKCLPSLALPEAYNIVTLPYNRL</sequence>
<dbReference type="InterPro" id="IPR044919">
    <property type="entry name" value="HP0184-like_sf"/>
</dbReference>
<evidence type="ECO:0000313" key="1">
    <source>
        <dbReference type="EMBL" id="MDM5264148.1"/>
    </source>
</evidence>
<comment type="caution">
    <text evidence="1">The sequence shown here is derived from an EMBL/GenBank/DDBJ whole genome shotgun (WGS) entry which is preliminary data.</text>
</comment>
<dbReference type="SUPFAM" id="SSF56747">
    <property type="entry name" value="Prim-pol domain"/>
    <property type="match status" value="1"/>
</dbReference>
<evidence type="ECO:0000313" key="2">
    <source>
        <dbReference type="Proteomes" id="UP001169066"/>
    </source>
</evidence>
<organism evidence="1 2">
    <name type="scientific">Sulfurovum xiamenensis</name>
    <dbReference type="NCBI Taxonomy" id="3019066"/>
    <lineage>
        <taxon>Bacteria</taxon>
        <taxon>Pseudomonadati</taxon>
        <taxon>Campylobacterota</taxon>
        <taxon>Epsilonproteobacteria</taxon>
        <taxon>Campylobacterales</taxon>
        <taxon>Sulfurovaceae</taxon>
        <taxon>Sulfurovum</taxon>
    </lineage>
</organism>
<reference evidence="1" key="1">
    <citation type="submission" date="2023-01" db="EMBL/GenBank/DDBJ databases">
        <title>Sulfurovum sp. XTW-4 genome assembly.</title>
        <authorList>
            <person name="Wang J."/>
        </authorList>
    </citation>
    <scope>NUCLEOTIDE SEQUENCE</scope>
    <source>
        <strain evidence="1">XTW-4</strain>
    </source>
</reference>
<protein>
    <submittedName>
        <fullName evidence="1">Uncharacterized protein</fullName>
    </submittedName>
</protein>
<name>A0ABT7QST6_9BACT</name>
<proteinExistence type="predicted"/>
<dbReference type="EMBL" id="JAQIBC010000005">
    <property type="protein sequence ID" value="MDM5264148.1"/>
    <property type="molecule type" value="Genomic_DNA"/>
</dbReference>
<dbReference type="RefSeq" id="WP_008245326.1">
    <property type="nucleotide sequence ID" value="NZ_JAQIBC010000005.1"/>
</dbReference>
<gene>
    <name evidence="1" type="ORF">PF327_08080</name>
</gene>
<dbReference type="Proteomes" id="UP001169066">
    <property type="component" value="Unassembled WGS sequence"/>
</dbReference>
<accession>A0ABT7QST6</accession>
<keyword evidence="2" id="KW-1185">Reference proteome</keyword>
<dbReference type="Gene3D" id="3.90.920.20">
    <property type="entry name" value="HP0184-like"/>
    <property type="match status" value="1"/>
</dbReference>